<accession>A0A7U2I599</accession>
<reference evidence="2" key="1">
    <citation type="journal article" date="2021" name="BMC Genomics">
        <title>Chromosome-level genome assembly and manually-curated proteome of model necrotroph Parastagonospora nodorum Sn15 reveals a genome-wide trove of candidate effector homologs, and redundancy of virulence-related functions within an accessory chromosome.</title>
        <authorList>
            <person name="Bertazzoni S."/>
            <person name="Jones D.A.B."/>
            <person name="Phan H.T."/>
            <person name="Tan K.-C."/>
            <person name="Hane J.K."/>
        </authorList>
    </citation>
    <scope>NUCLEOTIDE SEQUENCE [LARGE SCALE GENOMIC DNA]</scope>
    <source>
        <strain evidence="2">SN15 / ATCC MYA-4574 / FGSC 10173)</strain>
    </source>
</reference>
<evidence type="ECO:0000313" key="2">
    <source>
        <dbReference type="Proteomes" id="UP000663193"/>
    </source>
</evidence>
<evidence type="ECO:0000313" key="1">
    <source>
        <dbReference type="EMBL" id="QRD02194.1"/>
    </source>
</evidence>
<dbReference type="VEuPathDB" id="FungiDB:JI435_303620"/>
<keyword evidence="2" id="KW-1185">Reference proteome</keyword>
<organism evidence="1 2">
    <name type="scientific">Phaeosphaeria nodorum (strain SN15 / ATCC MYA-4574 / FGSC 10173)</name>
    <name type="common">Glume blotch fungus</name>
    <name type="synonym">Parastagonospora nodorum</name>
    <dbReference type="NCBI Taxonomy" id="321614"/>
    <lineage>
        <taxon>Eukaryota</taxon>
        <taxon>Fungi</taxon>
        <taxon>Dikarya</taxon>
        <taxon>Ascomycota</taxon>
        <taxon>Pezizomycotina</taxon>
        <taxon>Dothideomycetes</taxon>
        <taxon>Pleosporomycetidae</taxon>
        <taxon>Pleosporales</taxon>
        <taxon>Pleosporineae</taxon>
        <taxon>Phaeosphaeriaceae</taxon>
        <taxon>Parastagonospora</taxon>
    </lineage>
</organism>
<dbReference type="AlphaFoldDB" id="A0A7U2I599"/>
<protein>
    <submittedName>
        <fullName evidence="1">Uncharacterized protein</fullName>
    </submittedName>
</protein>
<name>A0A7U2I599_PHANO</name>
<feature type="non-terminal residue" evidence="1">
    <location>
        <position position="1"/>
    </location>
</feature>
<dbReference type="EMBL" id="CP069035">
    <property type="protein sequence ID" value="QRD02194.1"/>
    <property type="molecule type" value="Genomic_DNA"/>
</dbReference>
<sequence length="69" mass="7631">KKFPCTRTLVHMSTTRQPWSNLFRIINDTQLNEGDGRESRASGSSRSHIGHLISAYRASCVTACMSSSS</sequence>
<gene>
    <name evidence="1" type="ORF">JI435_303620</name>
</gene>
<dbReference type="Proteomes" id="UP000663193">
    <property type="component" value="Chromosome 13"/>
</dbReference>
<proteinExistence type="predicted"/>